<reference evidence="1 2" key="1">
    <citation type="submission" date="2023-11" db="EMBL/GenBank/DDBJ databases">
        <title>Winogradskyella pelagius sp. nov., isolated from coastal sediment.</title>
        <authorList>
            <person name="Li F."/>
        </authorList>
    </citation>
    <scope>NUCLEOTIDE SEQUENCE [LARGE SCALE GENOMIC DNA]</scope>
    <source>
        <strain evidence="1 2">KCTC 23502</strain>
    </source>
</reference>
<accession>A0ABU5EPU8</accession>
<organism evidence="1 2">
    <name type="scientific">Winogradskyella aquimaris</name>
    <dbReference type="NCBI Taxonomy" id="864074"/>
    <lineage>
        <taxon>Bacteria</taxon>
        <taxon>Pseudomonadati</taxon>
        <taxon>Bacteroidota</taxon>
        <taxon>Flavobacteriia</taxon>
        <taxon>Flavobacteriales</taxon>
        <taxon>Flavobacteriaceae</taxon>
        <taxon>Winogradskyella</taxon>
    </lineage>
</organism>
<gene>
    <name evidence="1" type="ORF">SNF14_14165</name>
</gene>
<dbReference type="RefSeq" id="WP_320556835.1">
    <property type="nucleotide sequence ID" value="NZ_JAXDAE010000019.1"/>
</dbReference>
<protein>
    <submittedName>
        <fullName evidence="1">Uncharacterized protein</fullName>
    </submittedName>
</protein>
<proteinExistence type="predicted"/>
<sequence length="60" mass="6757">MSTVFGLLIIAFIIGILVIGLKQSSNPKHDFSGDLEKEKEAYELSILKFIDDIKSIFKNK</sequence>
<keyword evidence="2" id="KW-1185">Reference proteome</keyword>
<dbReference type="Proteomes" id="UP001285855">
    <property type="component" value="Unassembled WGS sequence"/>
</dbReference>
<evidence type="ECO:0000313" key="2">
    <source>
        <dbReference type="Proteomes" id="UP001285855"/>
    </source>
</evidence>
<name>A0ABU5EPU8_9FLAO</name>
<comment type="caution">
    <text evidence="1">The sequence shown here is derived from an EMBL/GenBank/DDBJ whole genome shotgun (WGS) entry which is preliminary data.</text>
</comment>
<evidence type="ECO:0000313" key="1">
    <source>
        <dbReference type="EMBL" id="MDY2588489.1"/>
    </source>
</evidence>
<dbReference type="EMBL" id="JAXDAE010000019">
    <property type="protein sequence ID" value="MDY2588489.1"/>
    <property type="molecule type" value="Genomic_DNA"/>
</dbReference>